<comment type="caution">
    <text evidence="1">The sequence shown here is derived from an EMBL/GenBank/DDBJ whole genome shotgun (WGS) entry which is preliminary data.</text>
</comment>
<dbReference type="Proteomes" id="UP000266723">
    <property type="component" value="Unassembled WGS sequence"/>
</dbReference>
<gene>
    <name evidence="1" type="ORF">DY000_02056051</name>
</gene>
<dbReference type="SUPFAM" id="SSF46785">
    <property type="entry name" value="Winged helix' DNA-binding domain"/>
    <property type="match status" value="1"/>
</dbReference>
<protein>
    <submittedName>
        <fullName evidence="1">Uncharacterized protein</fullName>
    </submittedName>
</protein>
<proteinExistence type="predicted"/>
<accession>A0ABQ7A6F6</accession>
<evidence type="ECO:0000313" key="1">
    <source>
        <dbReference type="EMBL" id="KAF3493263.1"/>
    </source>
</evidence>
<keyword evidence="2" id="KW-1185">Reference proteome</keyword>
<dbReference type="EMBL" id="QGKV02002055">
    <property type="protein sequence ID" value="KAF3493263.1"/>
    <property type="molecule type" value="Genomic_DNA"/>
</dbReference>
<organism evidence="1 2">
    <name type="scientific">Brassica cretica</name>
    <name type="common">Mustard</name>
    <dbReference type="NCBI Taxonomy" id="69181"/>
    <lineage>
        <taxon>Eukaryota</taxon>
        <taxon>Viridiplantae</taxon>
        <taxon>Streptophyta</taxon>
        <taxon>Embryophyta</taxon>
        <taxon>Tracheophyta</taxon>
        <taxon>Spermatophyta</taxon>
        <taxon>Magnoliopsida</taxon>
        <taxon>eudicotyledons</taxon>
        <taxon>Gunneridae</taxon>
        <taxon>Pentapetalae</taxon>
        <taxon>rosids</taxon>
        <taxon>malvids</taxon>
        <taxon>Brassicales</taxon>
        <taxon>Brassicaceae</taxon>
        <taxon>Brassiceae</taxon>
        <taxon>Brassica</taxon>
    </lineage>
</organism>
<dbReference type="InterPro" id="IPR036388">
    <property type="entry name" value="WH-like_DNA-bd_sf"/>
</dbReference>
<evidence type="ECO:0000313" key="2">
    <source>
        <dbReference type="Proteomes" id="UP000266723"/>
    </source>
</evidence>
<name>A0ABQ7A6F6_BRACR</name>
<dbReference type="InterPro" id="IPR036390">
    <property type="entry name" value="WH_DNA-bd_sf"/>
</dbReference>
<reference evidence="1 2" key="1">
    <citation type="journal article" date="2020" name="BMC Genomics">
        <title>Intraspecific diversification of the crop wild relative Brassica cretica Lam. using demographic model selection.</title>
        <authorList>
            <person name="Kioukis A."/>
            <person name="Michalopoulou V.A."/>
            <person name="Briers L."/>
            <person name="Pirintsos S."/>
            <person name="Studholme D.J."/>
            <person name="Pavlidis P."/>
            <person name="Sarris P.F."/>
        </authorList>
    </citation>
    <scope>NUCLEOTIDE SEQUENCE [LARGE SCALE GENOMIC DNA]</scope>
    <source>
        <strain evidence="2">cv. PFS-1207/04</strain>
    </source>
</reference>
<dbReference type="Gene3D" id="1.10.10.10">
    <property type="entry name" value="Winged helix-like DNA-binding domain superfamily/Winged helix DNA-binding domain"/>
    <property type="match status" value="1"/>
</dbReference>
<sequence>MISVPVSLNAAVRLGIADAIWNSGANSPLSVSEILPRLLVPSRESPAYTCILRTVPALTYGHIGNCPCADWFRAREIRWLAIRNHVRITGLWANGNHVRITGYL</sequence>